<name>A0A9Q1KXK0_9CARY</name>
<organism evidence="2 3">
    <name type="scientific">Carnegiea gigantea</name>
    <dbReference type="NCBI Taxonomy" id="171969"/>
    <lineage>
        <taxon>Eukaryota</taxon>
        <taxon>Viridiplantae</taxon>
        <taxon>Streptophyta</taxon>
        <taxon>Embryophyta</taxon>
        <taxon>Tracheophyta</taxon>
        <taxon>Spermatophyta</taxon>
        <taxon>Magnoliopsida</taxon>
        <taxon>eudicotyledons</taxon>
        <taxon>Gunneridae</taxon>
        <taxon>Pentapetalae</taxon>
        <taxon>Caryophyllales</taxon>
        <taxon>Cactineae</taxon>
        <taxon>Cactaceae</taxon>
        <taxon>Cactoideae</taxon>
        <taxon>Echinocereeae</taxon>
        <taxon>Carnegiea</taxon>
    </lineage>
</organism>
<gene>
    <name evidence="2" type="ORF">Cgig2_021210</name>
</gene>
<dbReference type="AlphaFoldDB" id="A0A9Q1KXK0"/>
<protein>
    <submittedName>
        <fullName evidence="2">Uncharacterized protein</fullName>
    </submittedName>
</protein>
<reference evidence="2" key="1">
    <citation type="submission" date="2022-04" db="EMBL/GenBank/DDBJ databases">
        <title>Carnegiea gigantea Genome sequencing and assembly v2.</title>
        <authorList>
            <person name="Copetti D."/>
            <person name="Sanderson M.J."/>
            <person name="Burquez A."/>
            <person name="Wojciechowski M.F."/>
        </authorList>
    </citation>
    <scope>NUCLEOTIDE SEQUENCE</scope>
    <source>
        <strain evidence="2">SGP5-SGP5p</strain>
        <tissue evidence="2">Aerial part</tissue>
    </source>
</reference>
<evidence type="ECO:0000313" key="3">
    <source>
        <dbReference type="Proteomes" id="UP001153076"/>
    </source>
</evidence>
<proteinExistence type="predicted"/>
<accession>A0A9Q1KXK0</accession>
<dbReference type="EMBL" id="JAKOGI010000013">
    <property type="protein sequence ID" value="KAJ8450738.1"/>
    <property type="molecule type" value="Genomic_DNA"/>
</dbReference>
<evidence type="ECO:0000313" key="2">
    <source>
        <dbReference type="EMBL" id="KAJ8450738.1"/>
    </source>
</evidence>
<sequence length="264" mass="27923">MNEINASRSSDIRPTGKDAGRIAVTSSAVETATKTSLKEDVTVAAVQGSMVRGRKPQQIRRLLRGRHQQEQLAGLKGKEMRNSIALQGEEVANGEGHPSLQTSLPPSVGPAQPNAAQPDDATNVSGDGHIANAGDLGPVPASDGPHGPSEGEHNVPMSRTSALISIIPISFCLRRLSSDLELRSGSLLLVALQKPSASYSKRFAWQYMQGAHSSRTDGALGSTGGVGRVEDDLAVPEGPRDQFLGMDSEEPTMSFSFLFLAIFN</sequence>
<feature type="region of interest" description="Disordered" evidence="1">
    <location>
        <begin position="93"/>
        <end position="155"/>
    </location>
</feature>
<keyword evidence="3" id="KW-1185">Reference proteome</keyword>
<dbReference type="Proteomes" id="UP001153076">
    <property type="component" value="Unassembled WGS sequence"/>
</dbReference>
<evidence type="ECO:0000256" key="1">
    <source>
        <dbReference type="SAM" id="MobiDB-lite"/>
    </source>
</evidence>
<comment type="caution">
    <text evidence="2">The sequence shown here is derived from an EMBL/GenBank/DDBJ whole genome shotgun (WGS) entry which is preliminary data.</text>
</comment>
<feature type="compositionally biased region" description="Low complexity" evidence="1">
    <location>
        <begin position="110"/>
        <end position="121"/>
    </location>
</feature>